<keyword evidence="1" id="KW-1133">Transmembrane helix</keyword>
<feature type="transmembrane region" description="Helical" evidence="1">
    <location>
        <begin position="15"/>
        <end position="42"/>
    </location>
</feature>
<evidence type="ECO:0000313" key="3">
    <source>
        <dbReference type="Proteomes" id="UP000612808"/>
    </source>
</evidence>
<keyword evidence="1" id="KW-0472">Membrane</keyword>
<gene>
    <name evidence="2" type="ORF">Aru02nite_49580</name>
</gene>
<dbReference type="AlphaFoldDB" id="A0A8J3NFQ7"/>
<dbReference type="EMBL" id="BOMB01000029">
    <property type="protein sequence ID" value="GID14069.1"/>
    <property type="molecule type" value="Genomic_DNA"/>
</dbReference>
<dbReference type="Proteomes" id="UP000612808">
    <property type="component" value="Unassembled WGS sequence"/>
</dbReference>
<accession>A0A8J3NFQ7</accession>
<dbReference type="RefSeq" id="WP_239076926.1">
    <property type="nucleotide sequence ID" value="NZ_BAAAZM010000001.1"/>
</dbReference>
<evidence type="ECO:0000313" key="2">
    <source>
        <dbReference type="EMBL" id="GID14069.1"/>
    </source>
</evidence>
<evidence type="ECO:0000256" key="1">
    <source>
        <dbReference type="SAM" id="Phobius"/>
    </source>
</evidence>
<protein>
    <submittedName>
        <fullName evidence="2">Uncharacterized protein</fullName>
    </submittedName>
</protein>
<organism evidence="2 3">
    <name type="scientific">Actinocatenispora rupis</name>
    <dbReference type="NCBI Taxonomy" id="519421"/>
    <lineage>
        <taxon>Bacteria</taxon>
        <taxon>Bacillati</taxon>
        <taxon>Actinomycetota</taxon>
        <taxon>Actinomycetes</taxon>
        <taxon>Micromonosporales</taxon>
        <taxon>Micromonosporaceae</taxon>
        <taxon>Actinocatenispora</taxon>
    </lineage>
</organism>
<keyword evidence="3" id="KW-1185">Reference proteome</keyword>
<keyword evidence="1" id="KW-0812">Transmembrane</keyword>
<dbReference type="SUPFAM" id="SSF57938">
    <property type="entry name" value="DnaJ/Hsp40 cysteine-rich domain"/>
    <property type="match status" value="1"/>
</dbReference>
<proteinExistence type="predicted"/>
<sequence>MTHLAATAGSAASSALAWLCIAAVVALIVGGYLASCAVWPFANCRKCKGLGRFHAPSGRAWRRCRRCKGTGARLRTGRRVINHFRRLRADANR</sequence>
<comment type="caution">
    <text evidence="2">The sequence shown here is derived from an EMBL/GenBank/DDBJ whole genome shotgun (WGS) entry which is preliminary data.</text>
</comment>
<dbReference type="InterPro" id="IPR036410">
    <property type="entry name" value="HSP_DnaJ_Cys-rich_dom_sf"/>
</dbReference>
<reference evidence="2" key="1">
    <citation type="submission" date="2021-01" db="EMBL/GenBank/DDBJ databases">
        <title>Whole genome shotgun sequence of Actinocatenispora rupis NBRC 107355.</title>
        <authorList>
            <person name="Komaki H."/>
            <person name="Tamura T."/>
        </authorList>
    </citation>
    <scope>NUCLEOTIDE SEQUENCE</scope>
    <source>
        <strain evidence="2">NBRC 107355</strain>
    </source>
</reference>
<name>A0A8J3NFQ7_9ACTN</name>